<comment type="caution">
    <text evidence="2">The sequence shown here is derived from an EMBL/GenBank/DDBJ whole genome shotgun (WGS) entry which is preliminary data.</text>
</comment>
<accession>A0A1V9X2U9</accession>
<dbReference type="OrthoDB" id="661148at2759"/>
<protein>
    <recommendedName>
        <fullName evidence="1">Nbr1 FW domain-containing protein</fullName>
    </recommendedName>
</protein>
<dbReference type="PANTHER" id="PTHR20930:SF0">
    <property type="entry name" value="PROTEIN ILRUN"/>
    <property type="match status" value="1"/>
</dbReference>
<dbReference type="InParanoid" id="A0A1V9X2U9"/>
<organism evidence="2 3">
    <name type="scientific">Tropilaelaps mercedesae</name>
    <dbReference type="NCBI Taxonomy" id="418985"/>
    <lineage>
        <taxon>Eukaryota</taxon>
        <taxon>Metazoa</taxon>
        <taxon>Ecdysozoa</taxon>
        <taxon>Arthropoda</taxon>
        <taxon>Chelicerata</taxon>
        <taxon>Arachnida</taxon>
        <taxon>Acari</taxon>
        <taxon>Parasitiformes</taxon>
        <taxon>Mesostigmata</taxon>
        <taxon>Gamasina</taxon>
        <taxon>Dermanyssoidea</taxon>
        <taxon>Laelapidae</taxon>
        <taxon>Tropilaelaps</taxon>
    </lineage>
</organism>
<dbReference type="Gene3D" id="2.60.40.10">
    <property type="entry name" value="Immunoglobulins"/>
    <property type="match status" value="1"/>
</dbReference>
<evidence type="ECO:0000313" key="3">
    <source>
        <dbReference type="Proteomes" id="UP000192247"/>
    </source>
</evidence>
<keyword evidence="3" id="KW-1185">Reference proteome</keyword>
<dbReference type="EMBL" id="MNPL01026873">
    <property type="protein sequence ID" value="OQR67909.1"/>
    <property type="molecule type" value="Genomic_DNA"/>
</dbReference>
<name>A0A1V9X2U9_9ACAR</name>
<dbReference type="CDD" id="cd14349">
    <property type="entry name" value="UBA_CF106"/>
    <property type="match status" value="1"/>
</dbReference>
<dbReference type="InterPro" id="IPR032350">
    <property type="entry name" value="Nbr1_FW"/>
</dbReference>
<proteinExistence type="predicted"/>
<gene>
    <name evidence="2" type="ORF">BIW11_02114</name>
</gene>
<dbReference type="CDD" id="cd14947">
    <property type="entry name" value="NBR1_like"/>
    <property type="match status" value="1"/>
</dbReference>
<dbReference type="InterPro" id="IPR013783">
    <property type="entry name" value="Ig-like_fold"/>
</dbReference>
<dbReference type="AlphaFoldDB" id="A0A1V9X2U9"/>
<dbReference type="Proteomes" id="UP000192247">
    <property type="component" value="Unassembled WGS sequence"/>
</dbReference>
<dbReference type="Gene3D" id="1.10.8.10">
    <property type="entry name" value="DNA helicase RuvA subunit, C-terminal domain"/>
    <property type="match status" value="1"/>
</dbReference>
<dbReference type="STRING" id="418985.A0A1V9X2U9"/>
<dbReference type="PANTHER" id="PTHR20930">
    <property type="entry name" value="OVARIAN CARCINOMA ANTIGEN CA125-RELATED"/>
    <property type="match status" value="1"/>
</dbReference>
<dbReference type="InterPro" id="IPR039517">
    <property type="entry name" value="C6orf106_UBA-like"/>
</dbReference>
<evidence type="ECO:0000313" key="2">
    <source>
        <dbReference type="EMBL" id="OQR67909.1"/>
    </source>
</evidence>
<sequence>MDPDWDGLLQEFSRMGTTDRDVLIRRMQQLAEGLSVNESAFFLDMNNWNLEAAVWSYFEFNQNLTTTTSSSKNHKTKDNSDSSGSFFASPLGESFPVLHTHCGDISSEWSSGECDRTMKLVEDRTVGNGEAVTPNTPFVKTWRVRNSGLQAWPTGSVFKYVGGDVLQGDLMVELDGPVAPNQEIDISIRLLSPAEPGTYFSQWRLHDNMGPFGDPIWVAVKVQEGGVLALTQQMDACHA</sequence>
<reference evidence="2 3" key="1">
    <citation type="journal article" date="2017" name="Gigascience">
        <title>Draft genome of the honey bee ectoparasitic mite, Tropilaelaps mercedesae, is shaped by the parasitic life history.</title>
        <authorList>
            <person name="Dong X."/>
            <person name="Armstrong S.D."/>
            <person name="Xia D."/>
            <person name="Makepeace B.L."/>
            <person name="Darby A.C."/>
            <person name="Kadowaki T."/>
        </authorList>
    </citation>
    <scope>NUCLEOTIDE SEQUENCE [LARGE SCALE GENOMIC DNA]</scope>
    <source>
        <strain evidence="2">Wuxi-XJTLU</strain>
    </source>
</reference>
<dbReference type="Pfam" id="PF14555">
    <property type="entry name" value="UBA_4"/>
    <property type="match status" value="1"/>
</dbReference>
<dbReference type="Pfam" id="PF16158">
    <property type="entry name" value="N_BRCA1_IG"/>
    <property type="match status" value="1"/>
</dbReference>
<evidence type="ECO:0000259" key="1">
    <source>
        <dbReference type="Pfam" id="PF16158"/>
    </source>
</evidence>
<feature type="domain" description="Nbr1 FW" evidence="1">
    <location>
        <begin position="125"/>
        <end position="222"/>
    </location>
</feature>